<dbReference type="InterPro" id="IPR021762">
    <property type="entry name" value="DUF3325"/>
</dbReference>
<comment type="caution">
    <text evidence="2">The sequence shown here is derived from an EMBL/GenBank/DDBJ whole genome shotgun (WGS) entry which is preliminary data.</text>
</comment>
<dbReference type="STRING" id="1207063.P24_07734"/>
<feature type="transmembrane region" description="Helical" evidence="1">
    <location>
        <begin position="6"/>
        <end position="23"/>
    </location>
</feature>
<dbReference type="AlphaFoldDB" id="K2JMF1"/>
<organism evidence="2 3">
    <name type="scientific">Oceanibaculum indicum P24</name>
    <dbReference type="NCBI Taxonomy" id="1207063"/>
    <lineage>
        <taxon>Bacteria</taxon>
        <taxon>Pseudomonadati</taxon>
        <taxon>Pseudomonadota</taxon>
        <taxon>Alphaproteobacteria</taxon>
        <taxon>Rhodospirillales</taxon>
        <taxon>Oceanibaculaceae</taxon>
        <taxon>Oceanibaculum</taxon>
    </lineage>
</organism>
<keyword evidence="1" id="KW-0812">Transmembrane</keyword>
<dbReference type="RefSeq" id="WP_008944156.1">
    <property type="nucleotide sequence ID" value="NZ_AMRL01000007.1"/>
</dbReference>
<evidence type="ECO:0008006" key="4">
    <source>
        <dbReference type="Google" id="ProtNLM"/>
    </source>
</evidence>
<sequence>MPEALLLALILGTSYLGFDLLALSQEKNWERVTGQRHVPAGRTLPLRLAGYGLLALALALSLERDGASFGSILWVVGLSIGGLATVATLTWRPAWLKPLARIATAGRSRRQSA</sequence>
<proteinExistence type="predicted"/>
<dbReference type="Proteomes" id="UP000006746">
    <property type="component" value="Unassembled WGS sequence"/>
</dbReference>
<dbReference type="EMBL" id="AMRL01000007">
    <property type="protein sequence ID" value="EKE76518.1"/>
    <property type="molecule type" value="Genomic_DNA"/>
</dbReference>
<evidence type="ECO:0000313" key="2">
    <source>
        <dbReference type="EMBL" id="EKE76518.1"/>
    </source>
</evidence>
<accession>K2JMF1</accession>
<protein>
    <recommendedName>
        <fullName evidence="4">DUF3325 domain-containing protein</fullName>
    </recommendedName>
</protein>
<reference evidence="2 3" key="1">
    <citation type="journal article" date="2012" name="J. Bacteriol.">
        <title>Genome Sequence of Oceanibaculum indicum Type Strain P24.</title>
        <authorList>
            <person name="Lai Q."/>
            <person name="Shao Z."/>
        </authorList>
    </citation>
    <scope>NUCLEOTIDE SEQUENCE [LARGE SCALE GENOMIC DNA]</scope>
    <source>
        <strain evidence="2 3">P24</strain>
    </source>
</reference>
<keyword evidence="3" id="KW-1185">Reference proteome</keyword>
<feature type="transmembrane region" description="Helical" evidence="1">
    <location>
        <begin position="44"/>
        <end position="62"/>
    </location>
</feature>
<evidence type="ECO:0000313" key="3">
    <source>
        <dbReference type="Proteomes" id="UP000006746"/>
    </source>
</evidence>
<keyword evidence="1" id="KW-0472">Membrane</keyword>
<dbReference type="Pfam" id="PF11804">
    <property type="entry name" value="DUF3325"/>
    <property type="match status" value="1"/>
</dbReference>
<feature type="transmembrane region" description="Helical" evidence="1">
    <location>
        <begin position="68"/>
        <end position="91"/>
    </location>
</feature>
<name>K2JMF1_9PROT</name>
<gene>
    <name evidence="2" type="ORF">P24_07734</name>
</gene>
<dbReference type="eggNOG" id="ENOG50302XZ">
    <property type="taxonomic scope" value="Bacteria"/>
</dbReference>
<keyword evidence="1" id="KW-1133">Transmembrane helix</keyword>
<evidence type="ECO:0000256" key="1">
    <source>
        <dbReference type="SAM" id="Phobius"/>
    </source>
</evidence>